<gene>
    <name evidence="1" type="ORF">LCGC14_0600900</name>
</gene>
<protein>
    <submittedName>
        <fullName evidence="1">Uncharacterized protein</fullName>
    </submittedName>
</protein>
<name>A0A0F9RFB4_9ZZZZ</name>
<dbReference type="AlphaFoldDB" id="A0A0F9RFB4"/>
<dbReference type="EMBL" id="LAZR01000964">
    <property type="protein sequence ID" value="KKN53594.1"/>
    <property type="molecule type" value="Genomic_DNA"/>
</dbReference>
<evidence type="ECO:0000313" key="1">
    <source>
        <dbReference type="EMBL" id="KKN53594.1"/>
    </source>
</evidence>
<accession>A0A0F9RFB4</accession>
<organism evidence="1">
    <name type="scientific">marine sediment metagenome</name>
    <dbReference type="NCBI Taxonomy" id="412755"/>
    <lineage>
        <taxon>unclassified sequences</taxon>
        <taxon>metagenomes</taxon>
        <taxon>ecological metagenomes</taxon>
    </lineage>
</organism>
<reference evidence="1" key="1">
    <citation type="journal article" date="2015" name="Nature">
        <title>Complex archaea that bridge the gap between prokaryotes and eukaryotes.</title>
        <authorList>
            <person name="Spang A."/>
            <person name="Saw J.H."/>
            <person name="Jorgensen S.L."/>
            <person name="Zaremba-Niedzwiedzka K."/>
            <person name="Martijn J."/>
            <person name="Lind A.E."/>
            <person name="van Eijk R."/>
            <person name="Schleper C."/>
            <person name="Guy L."/>
            <person name="Ettema T.J."/>
        </authorList>
    </citation>
    <scope>NUCLEOTIDE SEQUENCE</scope>
</reference>
<comment type="caution">
    <text evidence="1">The sequence shown here is derived from an EMBL/GenBank/DDBJ whole genome shotgun (WGS) entry which is preliminary data.</text>
</comment>
<sequence length="125" mass="13387">MSEQTPVKARWNTGATDDEGKAVYAETEVSFDFGATTAEAVKSFGEEAVFSNYFSAAKIQLQNAVRVHGLAGVAPEDIAGKLTDWVPGQKTRVTADPLAIMKQRYAAASTEAEKESILKDIMGVS</sequence>
<proteinExistence type="predicted"/>